<dbReference type="SUPFAM" id="SSF52242">
    <property type="entry name" value="Cobalamin (vitamin B12)-binding domain"/>
    <property type="match status" value="1"/>
</dbReference>
<accession>A0ABY2KKB0</accession>
<dbReference type="Proteomes" id="UP000297741">
    <property type="component" value="Unassembled WGS sequence"/>
</dbReference>
<reference evidence="1 2" key="1">
    <citation type="submission" date="2018-11" db="EMBL/GenBank/DDBJ databases">
        <title>Tabrizicola sp. isolated from sediment of alpine lake.</title>
        <authorList>
            <person name="Liu Z."/>
        </authorList>
    </citation>
    <scope>NUCLEOTIDE SEQUENCE [LARGE SCALE GENOMIC DNA]</scope>
    <source>
        <strain evidence="1 2">DRYC-M-16</strain>
    </source>
</reference>
<dbReference type="InterPro" id="IPR036724">
    <property type="entry name" value="Cobalamin-bd_sf"/>
</dbReference>
<protein>
    <recommendedName>
        <fullName evidence="3">B12-binding domain-containing protein</fullName>
    </recommendedName>
</protein>
<evidence type="ECO:0000313" key="1">
    <source>
        <dbReference type="EMBL" id="TGD42915.1"/>
    </source>
</evidence>
<dbReference type="EMBL" id="RPEM01000007">
    <property type="protein sequence ID" value="TGD42915.1"/>
    <property type="molecule type" value="Genomic_DNA"/>
</dbReference>
<evidence type="ECO:0000313" key="2">
    <source>
        <dbReference type="Proteomes" id="UP000297741"/>
    </source>
</evidence>
<comment type="caution">
    <text evidence="1">The sequence shown here is derived from an EMBL/GenBank/DDBJ whole genome shotgun (WGS) entry which is preliminary data.</text>
</comment>
<organism evidence="1 2">
    <name type="scientific">Pseudotabrizicola sediminis</name>
    <dbReference type="NCBI Taxonomy" id="2486418"/>
    <lineage>
        <taxon>Bacteria</taxon>
        <taxon>Pseudomonadati</taxon>
        <taxon>Pseudomonadota</taxon>
        <taxon>Alphaproteobacteria</taxon>
        <taxon>Rhodobacterales</taxon>
        <taxon>Paracoccaceae</taxon>
        <taxon>Pseudotabrizicola</taxon>
    </lineage>
</organism>
<sequence length="268" mass="28802">MVSEFGMQDGNFSVDGLRGLNGAGISQFAADVMARVASREDLPRAALKEPLLAAMMAALRSPDLAALGRLRPDFRRLRVSNDLLADHYIPELARRLGREWEDDTATFSQVSIGCSRLQVLLHEVGKGWSADGTDAPEAATVLLIVPGNEQHMLGALAVAGWLRRKGISVCLRIAPTETELATILAQRRFDAAMISVACDEMLEICTGLVKTLKQETSARLRIALGGAVLERGGNVAVVSQVDIVTNDLSKAVEVLGLTCRRPAMTVIT</sequence>
<gene>
    <name evidence="1" type="ORF">EEB11_11615</name>
</gene>
<evidence type="ECO:0008006" key="3">
    <source>
        <dbReference type="Google" id="ProtNLM"/>
    </source>
</evidence>
<dbReference type="Gene3D" id="3.40.50.280">
    <property type="entry name" value="Cobalamin-binding domain"/>
    <property type="match status" value="1"/>
</dbReference>
<keyword evidence="2" id="KW-1185">Reference proteome</keyword>
<name>A0ABY2KKB0_9RHOB</name>
<proteinExistence type="predicted"/>